<gene>
    <name evidence="1" type="ORF">PPACK8108_LOCUS2065</name>
</gene>
<dbReference type="GO" id="GO:0003676">
    <property type="term" value="F:nucleic acid binding"/>
    <property type="evidence" value="ECO:0007669"/>
    <property type="project" value="InterPro"/>
</dbReference>
<name>A0AAV0AJZ6_PHAPC</name>
<accession>A0AAV0AJZ6</accession>
<dbReference type="Proteomes" id="UP001153365">
    <property type="component" value="Unassembled WGS sequence"/>
</dbReference>
<proteinExistence type="predicted"/>
<dbReference type="Gene3D" id="3.30.420.10">
    <property type="entry name" value="Ribonuclease H-like superfamily/Ribonuclease H"/>
    <property type="match status" value="1"/>
</dbReference>
<dbReference type="EMBL" id="CALTRL010000364">
    <property type="protein sequence ID" value="CAH7667646.1"/>
    <property type="molecule type" value="Genomic_DNA"/>
</dbReference>
<keyword evidence="2" id="KW-1185">Reference proteome</keyword>
<organism evidence="1 2">
    <name type="scientific">Phakopsora pachyrhizi</name>
    <name type="common">Asian soybean rust disease fungus</name>
    <dbReference type="NCBI Taxonomy" id="170000"/>
    <lineage>
        <taxon>Eukaryota</taxon>
        <taxon>Fungi</taxon>
        <taxon>Dikarya</taxon>
        <taxon>Basidiomycota</taxon>
        <taxon>Pucciniomycotina</taxon>
        <taxon>Pucciniomycetes</taxon>
        <taxon>Pucciniales</taxon>
        <taxon>Phakopsoraceae</taxon>
        <taxon>Phakopsora</taxon>
    </lineage>
</organism>
<sequence>IVDKFIGDPFLYKFFIQSQASYSCPSRYIVLKDETNHTVDDLQNIANLASSGF</sequence>
<feature type="non-terminal residue" evidence="1">
    <location>
        <position position="53"/>
    </location>
</feature>
<evidence type="ECO:0000313" key="2">
    <source>
        <dbReference type="Proteomes" id="UP001153365"/>
    </source>
</evidence>
<protein>
    <submittedName>
        <fullName evidence="1">Expressed protein</fullName>
    </submittedName>
</protein>
<evidence type="ECO:0000313" key="1">
    <source>
        <dbReference type="EMBL" id="CAH7667646.1"/>
    </source>
</evidence>
<dbReference type="AlphaFoldDB" id="A0AAV0AJZ6"/>
<reference evidence="1" key="1">
    <citation type="submission" date="2022-06" db="EMBL/GenBank/DDBJ databases">
        <authorList>
            <consortium name="SYNGENTA / RWTH Aachen University"/>
        </authorList>
    </citation>
    <scope>NUCLEOTIDE SEQUENCE</scope>
</reference>
<dbReference type="InterPro" id="IPR036397">
    <property type="entry name" value="RNaseH_sf"/>
</dbReference>
<comment type="caution">
    <text evidence="1">The sequence shown here is derived from an EMBL/GenBank/DDBJ whole genome shotgun (WGS) entry which is preliminary data.</text>
</comment>
<feature type="non-terminal residue" evidence="1">
    <location>
        <position position="1"/>
    </location>
</feature>